<gene>
    <name evidence="2" type="ORF">CALCODRAFT_516902</name>
</gene>
<dbReference type="EMBL" id="KV423953">
    <property type="protein sequence ID" value="KZT58227.1"/>
    <property type="molecule type" value="Genomic_DNA"/>
</dbReference>
<dbReference type="InParanoid" id="A0A165GLR4"/>
<dbReference type="Proteomes" id="UP000076842">
    <property type="component" value="Unassembled WGS sequence"/>
</dbReference>
<proteinExistence type="predicted"/>
<keyword evidence="3" id="KW-1185">Reference proteome</keyword>
<dbReference type="OrthoDB" id="3365390at2759"/>
<organism evidence="2 3">
    <name type="scientific">Calocera cornea HHB12733</name>
    <dbReference type="NCBI Taxonomy" id="1353952"/>
    <lineage>
        <taxon>Eukaryota</taxon>
        <taxon>Fungi</taxon>
        <taxon>Dikarya</taxon>
        <taxon>Basidiomycota</taxon>
        <taxon>Agaricomycotina</taxon>
        <taxon>Dacrymycetes</taxon>
        <taxon>Dacrymycetales</taxon>
        <taxon>Dacrymycetaceae</taxon>
        <taxon>Calocera</taxon>
    </lineage>
</organism>
<accession>A0A165GLR4</accession>
<evidence type="ECO:0000313" key="2">
    <source>
        <dbReference type="EMBL" id="KZT58227.1"/>
    </source>
</evidence>
<name>A0A165GLR4_9BASI</name>
<feature type="region of interest" description="Disordered" evidence="1">
    <location>
        <begin position="24"/>
        <end position="58"/>
    </location>
</feature>
<protein>
    <submittedName>
        <fullName evidence="2">Uncharacterized protein</fullName>
    </submittedName>
</protein>
<reference evidence="2 3" key="1">
    <citation type="journal article" date="2016" name="Mol. Biol. Evol.">
        <title>Comparative Genomics of Early-Diverging Mushroom-Forming Fungi Provides Insights into the Origins of Lignocellulose Decay Capabilities.</title>
        <authorList>
            <person name="Nagy L.G."/>
            <person name="Riley R."/>
            <person name="Tritt A."/>
            <person name="Adam C."/>
            <person name="Daum C."/>
            <person name="Floudas D."/>
            <person name="Sun H."/>
            <person name="Yadav J.S."/>
            <person name="Pangilinan J."/>
            <person name="Larsson K.H."/>
            <person name="Matsuura K."/>
            <person name="Barry K."/>
            <person name="Labutti K."/>
            <person name="Kuo R."/>
            <person name="Ohm R.A."/>
            <person name="Bhattacharya S.S."/>
            <person name="Shirouzu T."/>
            <person name="Yoshinaga Y."/>
            <person name="Martin F.M."/>
            <person name="Grigoriev I.V."/>
            <person name="Hibbett D.S."/>
        </authorList>
    </citation>
    <scope>NUCLEOTIDE SEQUENCE [LARGE SCALE GENOMIC DNA]</scope>
    <source>
        <strain evidence="2 3">HHB12733</strain>
    </source>
</reference>
<evidence type="ECO:0000313" key="3">
    <source>
        <dbReference type="Proteomes" id="UP000076842"/>
    </source>
</evidence>
<sequence length="362" mass="38451">MDTSCSMDQDTSFPASCLMDLDTSFPVDSPGSPTSPFAFHPPPLSPSNTVTPGGTPAAPFTTITPSTPPALGHPSFPPSHFASLPPSTPIYSPALPLGADVTLLLPPLRGPLLGTLIDSRQQVLLLAAHALTPPMGLEGKAGRGEQHLYSHLALSCQEALEKVNEWLRESDAQGDWGTAAQAEERKAGVVRVLDLELYLICQHVTSQSTLTASTLQRLWAFYETLRQISSRRILPPPSSIPTTNTTPSSFCSAPTLAAQLIRTLPAGTILHPSTTPQSTTRLLLHGCLLDPALLELARDKKLGVDVHGWEGEEPDDVELALRKLGLGALVWGGRKGARGLGEGQGRRELGTPVSPKVAVFSN</sequence>
<evidence type="ECO:0000256" key="1">
    <source>
        <dbReference type="SAM" id="MobiDB-lite"/>
    </source>
</evidence>
<dbReference type="AlphaFoldDB" id="A0A165GLR4"/>